<feature type="domain" description="SnoaL-like" evidence="1">
    <location>
        <begin position="27"/>
        <end position="118"/>
    </location>
</feature>
<dbReference type="SUPFAM" id="SSF54427">
    <property type="entry name" value="NTF2-like"/>
    <property type="match status" value="1"/>
</dbReference>
<evidence type="ECO:0000259" key="1">
    <source>
        <dbReference type="Pfam" id="PF12680"/>
    </source>
</evidence>
<gene>
    <name evidence="2" type="ORF">CC1G_06880</name>
</gene>
<dbReference type="InParanoid" id="A8N708"/>
<dbReference type="Proteomes" id="UP000001861">
    <property type="component" value="Unassembled WGS sequence"/>
</dbReference>
<reference evidence="2 3" key="1">
    <citation type="journal article" date="2010" name="Proc. Natl. Acad. Sci. U.S.A.">
        <title>Insights into evolution of multicellular fungi from the assembled chromosomes of the mushroom Coprinopsis cinerea (Coprinus cinereus).</title>
        <authorList>
            <person name="Stajich J.E."/>
            <person name="Wilke S.K."/>
            <person name="Ahren D."/>
            <person name="Au C.H."/>
            <person name="Birren B.W."/>
            <person name="Borodovsky M."/>
            <person name="Burns C."/>
            <person name="Canback B."/>
            <person name="Casselton L.A."/>
            <person name="Cheng C.K."/>
            <person name="Deng J."/>
            <person name="Dietrich F.S."/>
            <person name="Fargo D.C."/>
            <person name="Farman M.L."/>
            <person name="Gathman A.C."/>
            <person name="Goldberg J."/>
            <person name="Guigo R."/>
            <person name="Hoegger P.J."/>
            <person name="Hooker J.B."/>
            <person name="Huggins A."/>
            <person name="James T.Y."/>
            <person name="Kamada T."/>
            <person name="Kilaru S."/>
            <person name="Kodira C."/>
            <person name="Kues U."/>
            <person name="Kupfer D."/>
            <person name="Kwan H.S."/>
            <person name="Lomsadze A."/>
            <person name="Li W."/>
            <person name="Lilly W.W."/>
            <person name="Ma L.J."/>
            <person name="Mackey A.J."/>
            <person name="Manning G."/>
            <person name="Martin F."/>
            <person name="Muraguchi H."/>
            <person name="Natvig D.O."/>
            <person name="Palmerini H."/>
            <person name="Ramesh M.A."/>
            <person name="Rehmeyer C.J."/>
            <person name="Roe B.A."/>
            <person name="Shenoy N."/>
            <person name="Stanke M."/>
            <person name="Ter-Hovhannisyan V."/>
            <person name="Tunlid A."/>
            <person name="Velagapudi R."/>
            <person name="Vision T.J."/>
            <person name="Zeng Q."/>
            <person name="Zolan M.E."/>
            <person name="Pukkila P.J."/>
        </authorList>
    </citation>
    <scope>NUCLEOTIDE SEQUENCE [LARGE SCALE GENOMIC DNA]</scope>
    <source>
        <strain evidence="3">Okayama-7 / 130 / ATCC MYA-4618 / FGSC 9003</strain>
    </source>
</reference>
<dbReference type="VEuPathDB" id="FungiDB:CC1G_06880"/>
<keyword evidence="3" id="KW-1185">Reference proteome</keyword>
<dbReference type="GeneID" id="6007059"/>
<organism evidence="2 3">
    <name type="scientific">Coprinopsis cinerea (strain Okayama-7 / 130 / ATCC MYA-4618 / FGSC 9003)</name>
    <name type="common">Inky cap fungus</name>
    <name type="synonym">Hormographiella aspergillata</name>
    <dbReference type="NCBI Taxonomy" id="240176"/>
    <lineage>
        <taxon>Eukaryota</taxon>
        <taxon>Fungi</taxon>
        <taxon>Dikarya</taxon>
        <taxon>Basidiomycota</taxon>
        <taxon>Agaricomycotina</taxon>
        <taxon>Agaricomycetes</taxon>
        <taxon>Agaricomycetidae</taxon>
        <taxon>Agaricales</taxon>
        <taxon>Agaricineae</taxon>
        <taxon>Psathyrellaceae</taxon>
        <taxon>Coprinopsis</taxon>
    </lineage>
</organism>
<dbReference type="EMBL" id="AACS02000003">
    <property type="protein sequence ID" value="EAU91245.1"/>
    <property type="molecule type" value="Genomic_DNA"/>
</dbReference>
<dbReference type="Pfam" id="PF12680">
    <property type="entry name" value="SnoaL_2"/>
    <property type="match status" value="1"/>
</dbReference>
<sequence>MQINGLGRPAIPPVSSTDLDAGKQWVINYYTAFDTNDPSFASTFYTRNAVLSFGSAEARGTAGITSTLQWLFNATNRIDHSIRAIHVLHEQLLVQTQATYTFYRGEPRQIDCMTVFHKAPSHEKATRAYVYADFTSLFAKFTTIAGPRPS</sequence>
<dbReference type="OrthoDB" id="2997190at2759"/>
<dbReference type="RefSeq" id="XP_001830614.1">
    <property type="nucleotide sequence ID" value="XM_001830562.2"/>
</dbReference>
<dbReference type="InterPro" id="IPR032710">
    <property type="entry name" value="NTF2-like_dom_sf"/>
</dbReference>
<dbReference type="OMA" id="PVSESHY"/>
<protein>
    <recommendedName>
        <fullName evidence="1">SnoaL-like domain-containing protein</fullName>
    </recommendedName>
</protein>
<accession>A8N708</accession>
<dbReference type="KEGG" id="cci:CC1G_06880"/>
<evidence type="ECO:0000313" key="3">
    <source>
        <dbReference type="Proteomes" id="UP000001861"/>
    </source>
</evidence>
<dbReference type="InterPro" id="IPR037401">
    <property type="entry name" value="SnoaL-like"/>
</dbReference>
<evidence type="ECO:0000313" key="2">
    <source>
        <dbReference type="EMBL" id="EAU91245.1"/>
    </source>
</evidence>
<proteinExistence type="predicted"/>
<dbReference type="AlphaFoldDB" id="A8N708"/>
<comment type="caution">
    <text evidence="2">The sequence shown here is derived from an EMBL/GenBank/DDBJ whole genome shotgun (WGS) entry which is preliminary data.</text>
</comment>
<dbReference type="Gene3D" id="3.10.450.50">
    <property type="match status" value="1"/>
</dbReference>
<name>A8N708_COPC7</name>